<evidence type="ECO:0000313" key="3">
    <source>
        <dbReference type="Proteomes" id="UP001381003"/>
    </source>
</evidence>
<reference evidence="2 3" key="1">
    <citation type="submission" date="2022-09" db="EMBL/GenBank/DDBJ databases">
        <title>Complete genome sequence of Janibacter terrae strain COS04-44, PCL-degrading bacteria isolated from oil spilled coast.</title>
        <authorList>
            <person name="Park H."/>
            <person name="Kim J.Y."/>
            <person name="An S.H."/>
            <person name="Lee C.M."/>
            <person name="Weon H.-Y."/>
        </authorList>
    </citation>
    <scope>NUCLEOTIDE SEQUENCE [LARGE SCALE GENOMIC DNA]</scope>
    <source>
        <strain evidence="2 3">COS04-44</strain>
    </source>
</reference>
<keyword evidence="3" id="KW-1185">Reference proteome</keyword>
<sequence length="186" mass="19218">MPVTTVRGLVLAAGAGRRMGRPKALMTDPDGTSWLARAVTVLDEGGCAATTVVLGASGTVGPTLPRTTYTHCPDWAEGLGTSLAHGLRTLDDGDADAVLIHLVDLPDVTAAVARRLLASHVDAGTLRRAVYRGRVGHPVLVGRDHWGPLVAGLSGDRGAGPYLRRHGAVGVECGDLATGEDVDHPQ</sequence>
<organism evidence="2 3">
    <name type="scientific">Janibacter terrae</name>
    <dbReference type="NCBI Taxonomy" id="103817"/>
    <lineage>
        <taxon>Bacteria</taxon>
        <taxon>Bacillati</taxon>
        <taxon>Actinomycetota</taxon>
        <taxon>Actinomycetes</taxon>
        <taxon>Micrococcales</taxon>
        <taxon>Intrasporangiaceae</taxon>
        <taxon>Janibacter</taxon>
    </lineage>
</organism>
<dbReference type="EMBL" id="CP104874">
    <property type="protein sequence ID" value="WWF06382.1"/>
    <property type="molecule type" value="Genomic_DNA"/>
</dbReference>
<dbReference type="PANTHER" id="PTHR43777:SF1">
    <property type="entry name" value="MOLYBDENUM COFACTOR CYTIDYLYLTRANSFERASE"/>
    <property type="match status" value="1"/>
</dbReference>
<dbReference type="PANTHER" id="PTHR43777">
    <property type="entry name" value="MOLYBDENUM COFACTOR CYTIDYLYLTRANSFERASE"/>
    <property type="match status" value="1"/>
</dbReference>
<evidence type="ECO:0000313" key="2">
    <source>
        <dbReference type="EMBL" id="WWF06382.1"/>
    </source>
</evidence>
<dbReference type="CDD" id="cd04182">
    <property type="entry name" value="GT_2_like_f"/>
    <property type="match status" value="1"/>
</dbReference>
<dbReference type="RefSeq" id="WP_338538982.1">
    <property type="nucleotide sequence ID" value="NZ_CP104874.1"/>
</dbReference>
<dbReference type="SUPFAM" id="SSF53448">
    <property type="entry name" value="Nucleotide-diphospho-sugar transferases"/>
    <property type="match status" value="1"/>
</dbReference>
<accession>A0ABZ2FGD5</accession>
<dbReference type="Pfam" id="PF12804">
    <property type="entry name" value="NTP_transf_3"/>
    <property type="match status" value="1"/>
</dbReference>
<proteinExistence type="predicted"/>
<feature type="domain" description="MobA-like NTP transferase" evidence="1">
    <location>
        <begin position="8"/>
        <end position="167"/>
    </location>
</feature>
<dbReference type="InterPro" id="IPR029044">
    <property type="entry name" value="Nucleotide-diphossugar_trans"/>
</dbReference>
<protein>
    <submittedName>
        <fullName evidence="2">Nucleotidyltransferase family protein</fullName>
    </submittedName>
</protein>
<evidence type="ECO:0000259" key="1">
    <source>
        <dbReference type="Pfam" id="PF12804"/>
    </source>
</evidence>
<dbReference type="Proteomes" id="UP001381003">
    <property type="component" value="Chromosome"/>
</dbReference>
<name>A0ABZ2FGD5_9MICO</name>
<gene>
    <name evidence="2" type="ORF">N5P18_05785</name>
</gene>
<dbReference type="InterPro" id="IPR025877">
    <property type="entry name" value="MobA-like_NTP_Trfase"/>
</dbReference>
<dbReference type="Gene3D" id="3.90.550.10">
    <property type="entry name" value="Spore Coat Polysaccharide Biosynthesis Protein SpsA, Chain A"/>
    <property type="match status" value="1"/>
</dbReference>